<evidence type="ECO:0000313" key="6">
    <source>
        <dbReference type="Proteomes" id="UP001321473"/>
    </source>
</evidence>
<evidence type="ECO:0000259" key="4">
    <source>
        <dbReference type="PROSITE" id="PS51031"/>
    </source>
</evidence>
<evidence type="ECO:0000259" key="3">
    <source>
        <dbReference type="PROSITE" id="PS51029"/>
    </source>
</evidence>
<dbReference type="InterPro" id="IPR006578">
    <property type="entry name" value="MADF-dom"/>
</dbReference>
<dbReference type="AlphaFoldDB" id="A0AAQ4DH80"/>
<name>A0AAQ4DH80_AMBAM</name>
<accession>A0AAQ4DH80</accession>
<dbReference type="Pfam" id="PF10545">
    <property type="entry name" value="MADF_DNA_bdg"/>
    <property type="match status" value="1"/>
</dbReference>
<dbReference type="GO" id="GO:0006357">
    <property type="term" value="P:regulation of transcription by RNA polymerase II"/>
    <property type="evidence" value="ECO:0007669"/>
    <property type="project" value="TreeGrafter"/>
</dbReference>
<feature type="domain" description="BESS" evidence="4">
    <location>
        <begin position="220"/>
        <end position="259"/>
    </location>
</feature>
<dbReference type="GO" id="GO:0005667">
    <property type="term" value="C:transcription regulator complex"/>
    <property type="evidence" value="ECO:0007669"/>
    <property type="project" value="TreeGrafter"/>
</dbReference>
<sequence length="259" mass="29078">MSLALDNEALIYCVEARPALWHALHKDHKNRTKTRLLWAEVAARLLPGVPGADTVVQKRWKSLRDKFRRLLTAQVLAQKNDIKTEEGTDVTAADDVSWKYFEQLAFLKDSLTRLPNSHKLNHSGVTAEEAVSAVAPYVDVDSVSLLSVESNQDAAPAASLSTESPEGASDVSDQELAATDELPARMPTPQPRQRKRRKVDDGLQQQLEEVSRLLSDYKPPDADEYFALSLVGHMRKVKPSKKLDMQLEILNLMQKYKEH</sequence>
<comment type="caution">
    <text evidence="5">The sequence shown here is derived from an EMBL/GenBank/DDBJ whole genome shotgun (WGS) entry which is preliminary data.</text>
</comment>
<dbReference type="PANTHER" id="PTHR12243:SF67">
    <property type="entry name" value="COREPRESSOR OF PANGOLIN, ISOFORM A-RELATED"/>
    <property type="match status" value="1"/>
</dbReference>
<dbReference type="EMBL" id="JARKHS020030729">
    <property type="protein sequence ID" value="KAK8761820.1"/>
    <property type="molecule type" value="Genomic_DNA"/>
</dbReference>
<feature type="domain" description="MADF" evidence="3">
    <location>
        <begin position="9"/>
        <end position="112"/>
    </location>
</feature>
<gene>
    <name evidence="5" type="ORF">V5799_026911</name>
</gene>
<dbReference type="InterPro" id="IPR039353">
    <property type="entry name" value="TF_Adf1"/>
</dbReference>
<organism evidence="5 6">
    <name type="scientific">Amblyomma americanum</name>
    <name type="common">Lone star tick</name>
    <dbReference type="NCBI Taxonomy" id="6943"/>
    <lineage>
        <taxon>Eukaryota</taxon>
        <taxon>Metazoa</taxon>
        <taxon>Ecdysozoa</taxon>
        <taxon>Arthropoda</taxon>
        <taxon>Chelicerata</taxon>
        <taxon>Arachnida</taxon>
        <taxon>Acari</taxon>
        <taxon>Parasitiformes</taxon>
        <taxon>Ixodida</taxon>
        <taxon>Ixodoidea</taxon>
        <taxon>Ixodidae</taxon>
        <taxon>Amblyomminae</taxon>
        <taxon>Amblyomma</taxon>
    </lineage>
</organism>
<dbReference type="InterPro" id="IPR004210">
    <property type="entry name" value="BESS_motif"/>
</dbReference>
<dbReference type="SMART" id="SM00595">
    <property type="entry name" value="MADF"/>
    <property type="match status" value="1"/>
</dbReference>
<dbReference type="PANTHER" id="PTHR12243">
    <property type="entry name" value="MADF DOMAIN TRANSCRIPTION FACTOR"/>
    <property type="match status" value="1"/>
</dbReference>
<evidence type="ECO:0000256" key="1">
    <source>
        <dbReference type="PROSITE-ProRule" id="PRU00371"/>
    </source>
</evidence>
<evidence type="ECO:0000313" key="5">
    <source>
        <dbReference type="EMBL" id="KAK8761820.1"/>
    </source>
</evidence>
<proteinExistence type="predicted"/>
<dbReference type="GO" id="GO:0003677">
    <property type="term" value="F:DNA binding"/>
    <property type="evidence" value="ECO:0007669"/>
    <property type="project" value="InterPro"/>
</dbReference>
<evidence type="ECO:0008006" key="7">
    <source>
        <dbReference type="Google" id="ProtNLM"/>
    </source>
</evidence>
<keyword evidence="1" id="KW-0539">Nucleus</keyword>
<keyword evidence="6" id="KW-1185">Reference proteome</keyword>
<dbReference type="GO" id="GO:0005634">
    <property type="term" value="C:nucleus"/>
    <property type="evidence" value="ECO:0007669"/>
    <property type="project" value="UniProtKB-SubCell"/>
</dbReference>
<evidence type="ECO:0000256" key="2">
    <source>
        <dbReference type="SAM" id="MobiDB-lite"/>
    </source>
</evidence>
<protein>
    <recommendedName>
        <fullName evidence="7">Alcohol dehydrogenase transcription factor myb/sant-like protein</fullName>
    </recommendedName>
</protein>
<reference evidence="5 6" key="1">
    <citation type="journal article" date="2023" name="Arcadia Sci">
        <title>De novo assembly of a long-read Amblyomma americanum tick genome.</title>
        <authorList>
            <person name="Chou S."/>
            <person name="Poskanzer K.E."/>
            <person name="Rollins M."/>
            <person name="Thuy-Boun P.S."/>
        </authorList>
    </citation>
    <scope>NUCLEOTIDE SEQUENCE [LARGE SCALE GENOMIC DNA]</scope>
    <source>
        <strain evidence="5">F_SG_1</strain>
        <tissue evidence="5">Salivary glands</tissue>
    </source>
</reference>
<comment type="subcellular location">
    <subcellularLocation>
        <location evidence="1">Nucleus</location>
    </subcellularLocation>
</comment>
<dbReference type="PROSITE" id="PS51031">
    <property type="entry name" value="BESS"/>
    <property type="match status" value="1"/>
</dbReference>
<dbReference type="PROSITE" id="PS51029">
    <property type="entry name" value="MADF"/>
    <property type="match status" value="1"/>
</dbReference>
<dbReference type="Proteomes" id="UP001321473">
    <property type="component" value="Unassembled WGS sequence"/>
</dbReference>
<feature type="region of interest" description="Disordered" evidence="2">
    <location>
        <begin position="153"/>
        <end position="202"/>
    </location>
</feature>